<keyword evidence="3 6" id="KW-0732">Signal</keyword>
<name>D8LXG0_BLAHO</name>
<evidence type="ECO:0000256" key="1">
    <source>
        <dbReference type="ARBA" id="ARBA00004479"/>
    </source>
</evidence>
<sequence>MKCKGAFVYAVLLVCVVAINGNYQLSFTAPFTTYDSSGHRYIENWECRGDAVINEYFVRLTPDRQSKNGYCWSRKTFTNAEWVTTIKFRISGQGANLFGDGFAVFFTQTQRPRHGKMFGVDDVFQGFAIAFSTFKNKEFARYHRDIALYVGDGNTGAFIQDKDHTGCYARYRFHEKRQDFSVDNYAVVKIGYSEITGMVRVAIDEKNTGNYHICIHEHIDLPAGWWRKATIGISATTGQLADNHDILSVETVEGEGDPDRIAVSNPSDRIAASDRRALRELLEENGVEMSQLTATERGVVALMERLQQTQELEVDKLKREVEHTLVGRYFPRGMRGSGG</sequence>
<dbReference type="PANTHER" id="PTHR12223">
    <property type="entry name" value="VESICULAR MANNOSE-BINDING LECTIN"/>
    <property type="match status" value="1"/>
</dbReference>
<gene>
    <name evidence="8" type="ORF">GSBLH_T00001189001</name>
</gene>
<evidence type="ECO:0000259" key="7">
    <source>
        <dbReference type="PROSITE" id="PS51328"/>
    </source>
</evidence>
<dbReference type="PROSITE" id="PS51328">
    <property type="entry name" value="L_LECTIN_LIKE"/>
    <property type="match status" value="1"/>
</dbReference>
<dbReference type="Gene3D" id="2.60.120.200">
    <property type="match status" value="1"/>
</dbReference>
<dbReference type="GO" id="GO:0030134">
    <property type="term" value="C:COPII-coated ER to Golgi transport vesicle"/>
    <property type="evidence" value="ECO:0007669"/>
    <property type="project" value="TreeGrafter"/>
</dbReference>
<keyword evidence="9" id="KW-1185">Reference proteome</keyword>
<dbReference type="Proteomes" id="UP000008312">
    <property type="component" value="Unassembled WGS sequence"/>
</dbReference>
<dbReference type="GeneID" id="24918464"/>
<dbReference type="InParanoid" id="D8LXG0"/>
<evidence type="ECO:0000256" key="4">
    <source>
        <dbReference type="ARBA" id="ARBA00022989"/>
    </source>
</evidence>
<dbReference type="EMBL" id="FN668639">
    <property type="protein sequence ID" value="CBK20955.2"/>
    <property type="molecule type" value="Genomic_DNA"/>
</dbReference>
<keyword evidence="4" id="KW-1133">Transmembrane helix</keyword>
<dbReference type="GO" id="GO:0006888">
    <property type="term" value="P:endoplasmic reticulum to Golgi vesicle-mediated transport"/>
    <property type="evidence" value="ECO:0007669"/>
    <property type="project" value="TreeGrafter"/>
</dbReference>
<keyword evidence="5" id="KW-0472">Membrane</keyword>
<keyword evidence="2" id="KW-0812">Transmembrane</keyword>
<dbReference type="InterPro" id="IPR013320">
    <property type="entry name" value="ConA-like_dom_sf"/>
</dbReference>
<dbReference type="InterPro" id="IPR005052">
    <property type="entry name" value="Lectin_leg"/>
</dbReference>
<dbReference type="AlphaFoldDB" id="D8LXG0"/>
<dbReference type="OMA" id="WGAPARF"/>
<organism evidence="8">
    <name type="scientific">Blastocystis hominis</name>
    <dbReference type="NCBI Taxonomy" id="12968"/>
    <lineage>
        <taxon>Eukaryota</taxon>
        <taxon>Sar</taxon>
        <taxon>Stramenopiles</taxon>
        <taxon>Bigyra</taxon>
        <taxon>Opalozoa</taxon>
        <taxon>Opalinata</taxon>
        <taxon>Blastocystidae</taxon>
        <taxon>Blastocystis</taxon>
    </lineage>
</organism>
<evidence type="ECO:0000256" key="5">
    <source>
        <dbReference type="ARBA" id="ARBA00023136"/>
    </source>
</evidence>
<dbReference type="GO" id="GO:0005537">
    <property type="term" value="F:D-mannose binding"/>
    <property type="evidence" value="ECO:0007669"/>
    <property type="project" value="TreeGrafter"/>
</dbReference>
<dbReference type="GO" id="GO:0005793">
    <property type="term" value="C:endoplasmic reticulum-Golgi intermediate compartment"/>
    <property type="evidence" value="ECO:0007669"/>
    <property type="project" value="TreeGrafter"/>
</dbReference>
<evidence type="ECO:0000313" key="9">
    <source>
        <dbReference type="Proteomes" id="UP000008312"/>
    </source>
</evidence>
<feature type="chain" id="PRO_5003117625" description="L-type lectin-like domain-containing protein" evidence="6">
    <location>
        <begin position="19"/>
        <end position="339"/>
    </location>
</feature>
<dbReference type="PANTHER" id="PTHR12223:SF28">
    <property type="entry name" value="LECTIN, MANNOSE BINDING 1 LIKE"/>
    <property type="match status" value="1"/>
</dbReference>
<reference evidence="8" key="1">
    <citation type="submission" date="2010-02" db="EMBL/GenBank/DDBJ databases">
        <title>Sequencing and annotation of the Blastocystis hominis genome.</title>
        <authorList>
            <person name="Wincker P."/>
        </authorList>
    </citation>
    <scope>NUCLEOTIDE SEQUENCE</scope>
    <source>
        <strain evidence="8">Singapore isolate B</strain>
    </source>
</reference>
<dbReference type="OrthoDB" id="270293at2759"/>
<accession>D8LXG0</accession>
<comment type="subcellular location">
    <subcellularLocation>
        <location evidence="1">Membrane</location>
        <topology evidence="1">Single-pass type I membrane protein</topology>
    </subcellularLocation>
</comment>
<evidence type="ECO:0000313" key="8">
    <source>
        <dbReference type="EMBL" id="CBK20955.2"/>
    </source>
</evidence>
<evidence type="ECO:0000256" key="3">
    <source>
        <dbReference type="ARBA" id="ARBA00022729"/>
    </source>
</evidence>
<feature type="domain" description="L-type lectin-like" evidence="7">
    <location>
        <begin position="19"/>
        <end position="254"/>
    </location>
</feature>
<evidence type="ECO:0000256" key="2">
    <source>
        <dbReference type="ARBA" id="ARBA00022692"/>
    </source>
</evidence>
<protein>
    <recommendedName>
        <fullName evidence="7">L-type lectin-like domain-containing protein</fullName>
    </recommendedName>
</protein>
<dbReference type="GO" id="GO:0000139">
    <property type="term" value="C:Golgi membrane"/>
    <property type="evidence" value="ECO:0007669"/>
    <property type="project" value="TreeGrafter"/>
</dbReference>
<dbReference type="InterPro" id="IPR051136">
    <property type="entry name" value="Intracellular_Lectin-GPT"/>
</dbReference>
<dbReference type="Pfam" id="PF03388">
    <property type="entry name" value="Lectin_leg-like"/>
    <property type="match status" value="1"/>
</dbReference>
<dbReference type="GO" id="GO:0005789">
    <property type="term" value="C:endoplasmic reticulum membrane"/>
    <property type="evidence" value="ECO:0007669"/>
    <property type="project" value="TreeGrafter"/>
</dbReference>
<feature type="signal peptide" evidence="6">
    <location>
        <begin position="1"/>
        <end position="18"/>
    </location>
</feature>
<dbReference type="SUPFAM" id="SSF49899">
    <property type="entry name" value="Concanavalin A-like lectins/glucanases"/>
    <property type="match status" value="1"/>
</dbReference>
<proteinExistence type="predicted"/>
<dbReference type="RefSeq" id="XP_012895003.1">
    <property type="nucleotide sequence ID" value="XM_013039549.1"/>
</dbReference>
<evidence type="ECO:0000256" key="6">
    <source>
        <dbReference type="SAM" id="SignalP"/>
    </source>
</evidence>